<dbReference type="RefSeq" id="WP_231819355.1">
    <property type="nucleotide sequence ID" value="NZ_CP082781.1"/>
</dbReference>
<evidence type="ECO:0008006" key="3">
    <source>
        <dbReference type="Google" id="ProtNLM"/>
    </source>
</evidence>
<sequence>MSQAVPAMGDRIRVPRTRAAVGVARRDITPPLGIRAKNWGPADWERSERVHRPFALTALAVIGGDDRVRLLLAVDGTWWRRVADEHGVRQAVRYGLGLDADQVMISLSHTHAGAVLCAADAHLPGGELIPGYLDALAAAGVEAGREAIAGARPGLIEWTTGRCALAAERELDLDGRALVGFNPAAAPADDTVMIGRVSADGATVATLVNYACHPTTLAWQHRGVSPDYVGATREVVEAATGAPCLFVQGASGELAPREQYTGDTAVADRHGRSLGHAVLAALDALPVAGSELVLDDVVESGAPLAVWSPRPAAGGDAAASLHEAVELPLRDLPTLDELAEEWKDIDPRSRAERLGRARNLREGYIDGPTVRHPVWVWRLGDAVVVGHPGEAYSRLQTTLRARFPGIPIVVMNLTNGPGFVYLPTREAYARGAYQAWQTPLAPGALERLEEHACALVARALAG</sequence>
<protein>
    <recommendedName>
        <fullName evidence="3">Neutral/alkaline non-lysosomal ceramidase, N-terminal</fullName>
    </recommendedName>
</protein>
<reference evidence="1 2" key="1">
    <citation type="submission" date="2023-01" db="EMBL/GenBank/DDBJ databases">
        <title>Characterization of estradiol degrading bacteria Microbacterium sp. MZT7 and reveal degrading genes through genome analysis.</title>
        <authorList>
            <person name="Hao P."/>
            <person name="Gao Y."/>
        </authorList>
    </citation>
    <scope>NUCLEOTIDE SEQUENCE [LARGE SCALE GENOMIC DNA]</scope>
    <source>
        <strain evidence="1 2">MZT7</strain>
    </source>
</reference>
<name>A0ABY3RSQ6_9MICO</name>
<dbReference type="EMBL" id="CP082781">
    <property type="protein sequence ID" value="UGS25507.1"/>
    <property type="molecule type" value="Genomic_DNA"/>
</dbReference>
<dbReference type="Proteomes" id="UP001199642">
    <property type="component" value="Chromosome"/>
</dbReference>
<keyword evidence="2" id="KW-1185">Reference proteome</keyword>
<proteinExistence type="predicted"/>
<evidence type="ECO:0000313" key="2">
    <source>
        <dbReference type="Proteomes" id="UP001199642"/>
    </source>
</evidence>
<organism evidence="1 2">
    <name type="scientific">Microbacterium resistens</name>
    <dbReference type="NCBI Taxonomy" id="156977"/>
    <lineage>
        <taxon>Bacteria</taxon>
        <taxon>Bacillati</taxon>
        <taxon>Actinomycetota</taxon>
        <taxon>Actinomycetes</taxon>
        <taxon>Micrococcales</taxon>
        <taxon>Microbacteriaceae</taxon>
        <taxon>Microbacterium</taxon>
    </lineage>
</organism>
<evidence type="ECO:0000313" key="1">
    <source>
        <dbReference type="EMBL" id="UGS25507.1"/>
    </source>
</evidence>
<accession>A0ABY3RSQ6</accession>
<gene>
    <name evidence="1" type="ORF">K8F61_12560</name>
</gene>